<dbReference type="EMBL" id="KJ094030">
    <property type="protein sequence ID" value="AHL19294.1"/>
    <property type="molecule type" value="Genomic_DNA"/>
</dbReference>
<dbReference type="RefSeq" id="YP_009044543.1">
    <property type="nucleotide sequence ID" value="NC_024383.1"/>
</dbReference>
<gene>
    <name evidence="1" type="ORF">LP083-2_087</name>
</gene>
<proteinExistence type="predicted"/>
<protein>
    <submittedName>
        <fullName evidence="1">Putative terminase small subunit</fullName>
    </submittedName>
</protein>
<dbReference type="OrthoDB" id="16072at10239"/>
<evidence type="ECO:0000313" key="1">
    <source>
        <dbReference type="EMBL" id="AHL19294.1"/>
    </source>
</evidence>
<keyword evidence="2" id="KW-1185">Reference proteome</keyword>
<name>A0A059T6S6_9CAUD</name>
<sequence>MDGNTLLKMAQETFQTENVTTEQLNYVLDMLTPSTYLLRNHKVRNHNITFSIANKSTEKAQAHRPWQPKIINDSHPNVAVIKSRQLGLKLAPL</sequence>
<accession>A0A059T6S6</accession>
<reference evidence="1 2" key="1">
    <citation type="journal article" date="2014" name="Appl. Environ. Microbiol.">
        <title>Comparative genomic and morphological analysis of Listeria phages isolated from farm environments.</title>
        <authorList>
            <person name="Denes T."/>
            <person name="Vongkamjan K."/>
            <person name="Ackermann H.W."/>
            <person name="Moreno Switt A.I."/>
            <person name="Wiedmann M."/>
            <person name="den Bakker H.C."/>
        </authorList>
    </citation>
    <scope>NUCLEOTIDE SEQUENCE [LARGE SCALE GENOMIC DNA]</scope>
</reference>
<dbReference type="Proteomes" id="UP000026997">
    <property type="component" value="Segment"/>
</dbReference>
<organism evidence="1 2">
    <name type="scientific">Listeria phage LP-083-2</name>
    <dbReference type="NCBI Taxonomy" id="1458855"/>
    <lineage>
        <taxon>Viruses</taxon>
        <taxon>Duplodnaviria</taxon>
        <taxon>Heunggongvirae</taxon>
        <taxon>Uroviricota</taxon>
        <taxon>Caudoviricetes</taxon>
        <taxon>Herelleviridae</taxon>
        <taxon>Jasinskavirinae</taxon>
        <taxon>Pecentumvirus</taxon>
        <taxon>Pecentumvirus LP0832</taxon>
    </lineage>
</organism>
<dbReference type="GeneID" id="19735653"/>
<evidence type="ECO:0000313" key="2">
    <source>
        <dbReference type="Proteomes" id="UP000026997"/>
    </source>
</evidence>
<dbReference type="KEGG" id="vg:19735653"/>